<organism evidence="1">
    <name type="scientific">Condorpox virus</name>
    <dbReference type="NCBI Taxonomy" id="3049970"/>
    <lineage>
        <taxon>Viruses</taxon>
        <taxon>Varidnaviria</taxon>
        <taxon>Bamfordvirae</taxon>
        <taxon>Nucleocytoviricota</taxon>
        <taxon>Pokkesviricetes</taxon>
        <taxon>Chitovirales</taxon>
        <taxon>Poxviridae</taxon>
        <taxon>Chordopoxvirinae</taxon>
        <taxon>Avipoxvirus</taxon>
    </lineage>
</organism>
<gene>
    <name evidence="1" type="ORF">CDPV99-047</name>
</gene>
<reference evidence="1" key="1">
    <citation type="submission" date="2023-04" db="EMBL/GenBank/DDBJ databases">
        <title>Genomic characterization of avipoxvirus isolates from Andean condor (Vultur gryphus).</title>
        <authorList>
            <person name="Butt S.L."/>
            <person name="Do Nascimento G.M."/>
            <person name="Tripathy D.N."/>
            <person name="Diel D.G."/>
        </authorList>
    </citation>
    <scope>NUCLEOTIDE SEQUENCE</scope>
    <source>
        <strain evidence="1">CDPV99</strain>
    </source>
</reference>
<name>A0AAT9UNH4_9POXV</name>
<accession>A0AAT9UNH4</accession>
<proteinExistence type="predicted"/>
<dbReference type="EMBL" id="OQ865376">
    <property type="protein sequence ID" value="WHV01163.1"/>
    <property type="molecule type" value="Genomic_DNA"/>
</dbReference>
<sequence>MSYQVQTGEIEDKLLKHLSEGIYLTIDQQKELRYYGNVCITDTATMNLSKYFDKNIKQLIISSESSENMIYVKENQEFHLYCLWCVKCKNTKINISNGRYSSGIDDNIISIRGGEYLIIRPLCDSLCIYSGIDSNATSGLSKSVIIVFDQ</sequence>
<protein>
    <submittedName>
        <fullName evidence="1">Uncharacterized protein</fullName>
    </submittedName>
</protein>
<evidence type="ECO:0000313" key="1">
    <source>
        <dbReference type="EMBL" id="WHV01163.1"/>
    </source>
</evidence>